<dbReference type="Gene3D" id="3.30.200.20">
    <property type="entry name" value="Phosphorylase Kinase, domain 1"/>
    <property type="match status" value="1"/>
</dbReference>
<proteinExistence type="predicted"/>
<comment type="caution">
    <text evidence="2">The sequence shown here is derived from an EMBL/GenBank/DDBJ whole genome shotgun (WGS) entry which is preliminary data.</text>
</comment>
<dbReference type="PANTHER" id="PTHR47829:SF3">
    <property type="entry name" value="AMINOGLYCOSIDE PHOSPHOTRANSFERASE DOMAIN-CONTAINING PROTEIN"/>
    <property type="match status" value="1"/>
</dbReference>
<dbReference type="InterPro" id="IPR052898">
    <property type="entry name" value="ACAD10-like"/>
</dbReference>
<dbReference type="Proteomes" id="UP000436483">
    <property type="component" value="Unassembled WGS sequence"/>
</dbReference>
<dbReference type="InterPro" id="IPR011009">
    <property type="entry name" value="Kinase-like_dom_sf"/>
</dbReference>
<dbReference type="PANTHER" id="PTHR47829">
    <property type="entry name" value="HYDROLASE, PUTATIVE (AFU_ORTHOLOGUE AFUA_1G12880)-RELATED"/>
    <property type="match status" value="1"/>
</dbReference>
<dbReference type="InterPro" id="IPR041726">
    <property type="entry name" value="ACAD10_11_N"/>
</dbReference>
<dbReference type="InterPro" id="IPR002575">
    <property type="entry name" value="Aminoglycoside_PTrfase"/>
</dbReference>
<dbReference type="GO" id="GO:0016740">
    <property type="term" value="F:transferase activity"/>
    <property type="evidence" value="ECO:0007669"/>
    <property type="project" value="UniProtKB-KW"/>
</dbReference>
<dbReference type="CDD" id="cd05154">
    <property type="entry name" value="ACAD10_11_N-like"/>
    <property type="match status" value="1"/>
</dbReference>
<dbReference type="Gene3D" id="3.90.1200.10">
    <property type="match status" value="1"/>
</dbReference>
<reference evidence="2 3" key="1">
    <citation type="submission" date="2019-12" db="EMBL/GenBank/DDBJ databases">
        <authorList>
            <person name="Yuan C.-G."/>
        </authorList>
    </citation>
    <scope>NUCLEOTIDE SEQUENCE [LARGE SCALE GENOMIC DNA]</scope>
    <source>
        <strain evidence="2 3">KCTC 23863</strain>
    </source>
</reference>
<dbReference type="SUPFAM" id="SSF56112">
    <property type="entry name" value="Protein kinase-like (PK-like)"/>
    <property type="match status" value="1"/>
</dbReference>
<dbReference type="RefSeq" id="WP_160888566.1">
    <property type="nucleotide sequence ID" value="NZ_WURB01000054.1"/>
</dbReference>
<dbReference type="Pfam" id="PF01636">
    <property type="entry name" value="APH"/>
    <property type="match status" value="1"/>
</dbReference>
<dbReference type="EMBL" id="WURB01000054">
    <property type="protein sequence ID" value="MXQ14860.1"/>
    <property type="molecule type" value="Genomic_DNA"/>
</dbReference>
<accession>A0A7X3MXP2</accession>
<evidence type="ECO:0000259" key="1">
    <source>
        <dbReference type="Pfam" id="PF01636"/>
    </source>
</evidence>
<dbReference type="OrthoDB" id="3806873at2"/>
<keyword evidence="3" id="KW-1185">Reference proteome</keyword>
<name>A0A7X3MXP2_9HYPH</name>
<evidence type="ECO:0000313" key="2">
    <source>
        <dbReference type="EMBL" id="MXQ14860.1"/>
    </source>
</evidence>
<sequence>MADNPSTAQAHPPDFDAERLDRFLRASIPGLGGPMTLERIAGGQSNPTFFVSYETRQLVLRKQPPGELLPSAHAIDREYRVMGALKKAGVLVPTVVLYCDDREVIGTPFYIMDRLEGRVFHDGALPGLSSDERRLMYRSHAQGLAALHNVDPASVGLSDYGKSGNYFARQIGRWTKQWELSRTRTDANIDRLIEWLPKNIPDDDATVVTHGDFRIGNVMFHPQEPRVIAILDWELSTLGHPLADLAHACMGWHSAPHEYGGLIGLDLAALGIPSEAEFTEAYYEAANHGLRMTRFHMAFALFRFAVIFEGIAARAKAGNAADANAAAVGPLAASFAQHAVDVLSRDR</sequence>
<dbReference type="AlphaFoldDB" id="A0A7X3MXP2"/>
<organism evidence="2 3">
    <name type="scientific">Microvirga makkahensis</name>
    <dbReference type="NCBI Taxonomy" id="1128670"/>
    <lineage>
        <taxon>Bacteria</taxon>
        <taxon>Pseudomonadati</taxon>
        <taxon>Pseudomonadota</taxon>
        <taxon>Alphaproteobacteria</taxon>
        <taxon>Hyphomicrobiales</taxon>
        <taxon>Methylobacteriaceae</taxon>
        <taxon>Microvirga</taxon>
    </lineage>
</organism>
<gene>
    <name evidence="2" type="ORF">GR328_26145</name>
</gene>
<protein>
    <submittedName>
        <fullName evidence="2">Phosphotransferase</fullName>
    </submittedName>
</protein>
<reference evidence="2 3" key="2">
    <citation type="submission" date="2020-01" db="EMBL/GenBank/DDBJ databases">
        <title>Microvirga sp. nov., an arsenate reduction bacterium isolated from Tibet hotspring sediments.</title>
        <authorList>
            <person name="Xian W.-D."/>
            <person name="Li W.-J."/>
        </authorList>
    </citation>
    <scope>NUCLEOTIDE SEQUENCE [LARGE SCALE GENOMIC DNA]</scope>
    <source>
        <strain evidence="2 3">KCTC 23863</strain>
    </source>
</reference>
<evidence type="ECO:0000313" key="3">
    <source>
        <dbReference type="Proteomes" id="UP000436483"/>
    </source>
</evidence>
<keyword evidence="2" id="KW-0808">Transferase</keyword>
<feature type="domain" description="Aminoglycoside phosphotransferase" evidence="1">
    <location>
        <begin position="36"/>
        <end position="255"/>
    </location>
</feature>